<dbReference type="KEGG" id="paru:CYR75_00425"/>
<dbReference type="EMBL" id="CP025583">
    <property type="protein sequence ID" value="AUM72974.1"/>
    <property type="molecule type" value="Genomic_DNA"/>
</dbReference>
<dbReference type="OrthoDB" id="7219056at2"/>
<sequence length="136" mass="14804">MTAPSPTRPPRDRPEADIQRQIVALLRAVLPRGAIVHHAANEVGFGGRHARARQAILTGMGVHAGFSDLIIVSGGRMLFLEVKSPRGRLSPAQRAFRDAVQAQGLAWALVRSPEDALDALRAHDFCTRLARCRRSA</sequence>
<organism evidence="5 6">
    <name type="scientific">Paracoccus jeotgali</name>
    <dbReference type="NCBI Taxonomy" id="2065379"/>
    <lineage>
        <taxon>Bacteria</taxon>
        <taxon>Pseudomonadati</taxon>
        <taxon>Pseudomonadota</taxon>
        <taxon>Alphaproteobacteria</taxon>
        <taxon>Rhodobacterales</taxon>
        <taxon>Paracoccaceae</taxon>
        <taxon>Paracoccus</taxon>
    </lineage>
</organism>
<dbReference type="GO" id="GO:0016788">
    <property type="term" value="F:hydrolase activity, acting on ester bonds"/>
    <property type="evidence" value="ECO:0007669"/>
    <property type="project" value="InterPro"/>
</dbReference>
<evidence type="ECO:0000256" key="3">
    <source>
        <dbReference type="ARBA" id="ARBA00022801"/>
    </source>
</evidence>
<comment type="cofactor">
    <cofactor evidence="1">
        <name>Mg(2+)</name>
        <dbReference type="ChEBI" id="CHEBI:18420"/>
    </cofactor>
</comment>
<evidence type="ECO:0000313" key="5">
    <source>
        <dbReference type="EMBL" id="AUM72974.1"/>
    </source>
</evidence>
<dbReference type="InterPro" id="IPR014883">
    <property type="entry name" value="VRR_NUC"/>
</dbReference>
<dbReference type="Gene3D" id="3.40.1350.10">
    <property type="match status" value="1"/>
</dbReference>
<dbReference type="InterPro" id="IPR011856">
    <property type="entry name" value="tRNA_endonuc-like_dom_sf"/>
</dbReference>
<keyword evidence="2" id="KW-0540">Nuclease</keyword>
<protein>
    <submittedName>
        <fullName evidence="5">Nuclease</fullName>
    </submittedName>
</protein>
<evidence type="ECO:0000259" key="4">
    <source>
        <dbReference type="SMART" id="SM00990"/>
    </source>
</evidence>
<name>A0A2K9MBH0_9RHOB</name>
<gene>
    <name evidence="5" type="ORF">CYR75_00425</name>
</gene>
<reference evidence="6" key="1">
    <citation type="submission" date="2017-12" db="EMBL/GenBank/DDBJ databases">
        <title>Genomic analysis of Paracoccus sp. CBA4604.</title>
        <authorList>
            <person name="Roh S.W."/>
            <person name="Kim J.Y."/>
            <person name="Kim J.S."/>
        </authorList>
    </citation>
    <scope>NUCLEOTIDE SEQUENCE [LARGE SCALE GENOMIC DNA]</scope>
    <source>
        <strain evidence="6">CBA4604</strain>
    </source>
</reference>
<dbReference type="Pfam" id="PF08774">
    <property type="entry name" value="VRR_NUC"/>
    <property type="match status" value="1"/>
</dbReference>
<dbReference type="SMART" id="SM00990">
    <property type="entry name" value="VRR_NUC"/>
    <property type="match status" value="1"/>
</dbReference>
<evidence type="ECO:0000256" key="1">
    <source>
        <dbReference type="ARBA" id="ARBA00001946"/>
    </source>
</evidence>
<dbReference type="Proteomes" id="UP000234882">
    <property type="component" value="Chromosome"/>
</dbReference>
<evidence type="ECO:0000256" key="2">
    <source>
        <dbReference type="ARBA" id="ARBA00022722"/>
    </source>
</evidence>
<accession>A0A2K9MBH0</accession>
<proteinExistence type="predicted"/>
<evidence type="ECO:0000313" key="6">
    <source>
        <dbReference type="Proteomes" id="UP000234882"/>
    </source>
</evidence>
<dbReference type="GO" id="GO:0003676">
    <property type="term" value="F:nucleic acid binding"/>
    <property type="evidence" value="ECO:0007669"/>
    <property type="project" value="InterPro"/>
</dbReference>
<dbReference type="AlphaFoldDB" id="A0A2K9MBH0"/>
<keyword evidence="3" id="KW-0378">Hydrolase</keyword>
<dbReference type="GO" id="GO:0004518">
    <property type="term" value="F:nuclease activity"/>
    <property type="evidence" value="ECO:0007669"/>
    <property type="project" value="UniProtKB-KW"/>
</dbReference>
<feature type="domain" description="VRR-NUC" evidence="4">
    <location>
        <begin position="13"/>
        <end position="114"/>
    </location>
</feature>
<keyword evidence="6" id="KW-1185">Reference proteome</keyword>
<dbReference type="RefSeq" id="WP_101498359.1">
    <property type="nucleotide sequence ID" value="NZ_CP025583.1"/>
</dbReference>